<dbReference type="InterPro" id="IPR010982">
    <property type="entry name" value="Lambda_DNA-bd_dom_sf"/>
</dbReference>
<dbReference type="PANTHER" id="PTHR46558:SF11">
    <property type="entry name" value="HTH-TYPE TRANSCRIPTIONAL REGULATOR XRE"/>
    <property type="match status" value="1"/>
</dbReference>
<dbReference type="Pfam" id="PF01381">
    <property type="entry name" value="HTH_3"/>
    <property type="match status" value="1"/>
</dbReference>
<dbReference type="AlphaFoldDB" id="A0A2S5CZK0"/>
<dbReference type="PROSITE" id="PS50943">
    <property type="entry name" value="HTH_CROC1"/>
    <property type="match status" value="1"/>
</dbReference>
<evidence type="ECO:0000259" key="2">
    <source>
        <dbReference type="PROSITE" id="PS50943"/>
    </source>
</evidence>
<dbReference type="RefSeq" id="WP_103976455.1">
    <property type="nucleotide sequence ID" value="NZ_PGLV01000001.1"/>
</dbReference>
<evidence type="ECO:0000313" key="4">
    <source>
        <dbReference type="Proteomes" id="UP000237319"/>
    </source>
</evidence>
<feature type="domain" description="HTH cro/C1-type" evidence="2">
    <location>
        <begin position="6"/>
        <end position="58"/>
    </location>
</feature>
<dbReference type="GO" id="GO:0003677">
    <property type="term" value="F:DNA binding"/>
    <property type="evidence" value="ECO:0007669"/>
    <property type="project" value="UniProtKB-KW"/>
</dbReference>
<comment type="caution">
    <text evidence="3">The sequence shown here is derived from an EMBL/GenBank/DDBJ whole genome shotgun (WGS) entry which is preliminary data.</text>
</comment>
<evidence type="ECO:0000313" key="3">
    <source>
        <dbReference type="EMBL" id="POZ56234.1"/>
    </source>
</evidence>
<keyword evidence="4" id="KW-1185">Reference proteome</keyword>
<dbReference type="EMBL" id="PGLV01000001">
    <property type="protein sequence ID" value="POZ56234.1"/>
    <property type="molecule type" value="Genomic_DNA"/>
</dbReference>
<dbReference type="Gene3D" id="1.10.260.40">
    <property type="entry name" value="lambda repressor-like DNA-binding domains"/>
    <property type="match status" value="1"/>
</dbReference>
<dbReference type="Proteomes" id="UP000237319">
    <property type="component" value="Unassembled WGS sequence"/>
</dbReference>
<proteinExistence type="predicted"/>
<keyword evidence="1" id="KW-0238">DNA-binding</keyword>
<evidence type="ECO:0000256" key="1">
    <source>
        <dbReference type="ARBA" id="ARBA00023125"/>
    </source>
</evidence>
<gene>
    <name evidence="3" type="primary">xre_4</name>
    <name evidence="3" type="ORF">LYSIN_01017</name>
</gene>
<accession>A0A2S5CZK0</accession>
<protein>
    <submittedName>
        <fullName evidence="3">HTH-type transcriptional regulator Xre</fullName>
    </submittedName>
</protein>
<reference evidence="3 4" key="1">
    <citation type="submission" date="2017-11" db="EMBL/GenBank/DDBJ databases">
        <title>Genome sequence of Lysinibacillus sphaericus, a lignin-degrading bacteria isolated from municipal solid waste soil.</title>
        <authorList>
            <person name="Persinoti G.F."/>
            <person name="Paixao D.A."/>
            <person name="Bugg T.D."/>
            <person name="Squina F.M."/>
        </authorList>
    </citation>
    <scope>NUCLEOTIDE SEQUENCE [LARGE SCALE GENOMIC DNA]</scope>
    <source>
        <strain evidence="3 4">A1</strain>
    </source>
</reference>
<dbReference type="SUPFAM" id="SSF47413">
    <property type="entry name" value="lambda repressor-like DNA-binding domains"/>
    <property type="match status" value="1"/>
</dbReference>
<organism evidence="3 4">
    <name type="scientific">Lysinibacillus sphaericus</name>
    <name type="common">Bacillus sphaericus</name>
    <dbReference type="NCBI Taxonomy" id="1421"/>
    <lineage>
        <taxon>Bacteria</taxon>
        <taxon>Bacillati</taxon>
        <taxon>Bacillota</taxon>
        <taxon>Bacilli</taxon>
        <taxon>Bacillales</taxon>
        <taxon>Bacillaceae</taxon>
        <taxon>Lysinibacillus</taxon>
    </lineage>
</organism>
<sequence>MLGKNLKKLRGKRTQEDIAKAVGLSRARYAHYENDIREPDLETLERFADFFDVSIDYLLGRTEKQNLTPQEEDADFQAFANNPELQKFYKELPYSKEEAVQRLRDIWEILKHEN</sequence>
<dbReference type="CDD" id="cd00093">
    <property type="entry name" value="HTH_XRE"/>
    <property type="match status" value="1"/>
</dbReference>
<dbReference type="SMART" id="SM00530">
    <property type="entry name" value="HTH_XRE"/>
    <property type="match status" value="1"/>
</dbReference>
<name>A0A2S5CZK0_LYSSH</name>
<dbReference type="InterPro" id="IPR001387">
    <property type="entry name" value="Cro/C1-type_HTH"/>
</dbReference>
<dbReference type="PANTHER" id="PTHR46558">
    <property type="entry name" value="TRACRIPTIONAL REGULATORY PROTEIN-RELATED-RELATED"/>
    <property type="match status" value="1"/>
</dbReference>